<dbReference type="EMBL" id="DSGB01000004">
    <property type="protein sequence ID" value="HER95892.1"/>
    <property type="molecule type" value="Genomic_DNA"/>
</dbReference>
<sequence length="68" mass="7680">MDYYTLVILVSLIGFLLLAALLLIPVYRFLQREDEAARRFTDAYLQQQQTLHSDGATDPNGPVPPTQT</sequence>
<organism evidence="2">
    <name type="scientific">Rhodothermus marinus</name>
    <name type="common">Rhodothermus obamensis</name>
    <dbReference type="NCBI Taxonomy" id="29549"/>
    <lineage>
        <taxon>Bacteria</taxon>
        <taxon>Pseudomonadati</taxon>
        <taxon>Rhodothermota</taxon>
        <taxon>Rhodothermia</taxon>
        <taxon>Rhodothermales</taxon>
        <taxon>Rhodothermaceae</taxon>
        <taxon>Rhodothermus</taxon>
    </lineage>
</organism>
<evidence type="ECO:0000313" key="2">
    <source>
        <dbReference type="EMBL" id="HER95892.1"/>
    </source>
</evidence>
<feature type="transmembrane region" description="Helical" evidence="1">
    <location>
        <begin position="6"/>
        <end position="30"/>
    </location>
</feature>
<proteinExistence type="predicted"/>
<comment type="caution">
    <text evidence="2">The sequence shown here is derived from an EMBL/GenBank/DDBJ whole genome shotgun (WGS) entry which is preliminary data.</text>
</comment>
<dbReference type="AlphaFoldDB" id="A0A7V2B071"/>
<name>A0A7V2B071_RHOMR</name>
<keyword evidence="1" id="KW-0812">Transmembrane</keyword>
<reference evidence="2" key="1">
    <citation type="journal article" date="2020" name="mSystems">
        <title>Genome- and Community-Level Interaction Insights into Carbon Utilization and Element Cycling Functions of Hydrothermarchaeota in Hydrothermal Sediment.</title>
        <authorList>
            <person name="Zhou Z."/>
            <person name="Liu Y."/>
            <person name="Xu W."/>
            <person name="Pan J."/>
            <person name="Luo Z.H."/>
            <person name="Li M."/>
        </authorList>
    </citation>
    <scope>NUCLEOTIDE SEQUENCE [LARGE SCALE GENOMIC DNA]</scope>
    <source>
        <strain evidence="2">SpSt-143</strain>
    </source>
</reference>
<gene>
    <name evidence="2" type="ORF">ENO59_05175</name>
</gene>
<evidence type="ECO:0000256" key="1">
    <source>
        <dbReference type="SAM" id="Phobius"/>
    </source>
</evidence>
<protein>
    <submittedName>
        <fullName evidence="2">Uncharacterized protein</fullName>
    </submittedName>
</protein>
<accession>A0A7V2B071</accession>
<keyword evidence="1" id="KW-1133">Transmembrane helix</keyword>
<keyword evidence="1" id="KW-0472">Membrane</keyword>